<feature type="transmembrane region" description="Helical" evidence="12">
    <location>
        <begin position="355"/>
        <end position="374"/>
    </location>
</feature>
<dbReference type="InterPro" id="IPR052192">
    <property type="entry name" value="Insect_Ionotropic_Sensory_Rcpt"/>
</dbReference>
<keyword evidence="11" id="KW-0407">Ion channel</keyword>
<evidence type="ECO:0000256" key="7">
    <source>
        <dbReference type="ARBA" id="ARBA00023136"/>
    </source>
</evidence>
<keyword evidence="4 12" id="KW-0812">Transmembrane</keyword>
<evidence type="ECO:0000256" key="12">
    <source>
        <dbReference type="SAM" id="Phobius"/>
    </source>
</evidence>
<organism evidence="14 15">
    <name type="scientific">Orchesella dallaii</name>
    <dbReference type="NCBI Taxonomy" id="48710"/>
    <lineage>
        <taxon>Eukaryota</taxon>
        <taxon>Metazoa</taxon>
        <taxon>Ecdysozoa</taxon>
        <taxon>Arthropoda</taxon>
        <taxon>Hexapoda</taxon>
        <taxon>Collembola</taxon>
        <taxon>Entomobryomorpha</taxon>
        <taxon>Entomobryoidea</taxon>
        <taxon>Orchesellidae</taxon>
        <taxon>Orchesellinae</taxon>
        <taxon>Orchesella</taxon>
    </lineage>
</organism>
<protein>
    <recommendedName>
        <fullName evidence="13">Ionotropic glutamate receptor L-glutamate and glycine-binding domain-containing protein</fullName>
    </recommendedName>
</protein>
<evidence type="ECO:0000256" key="1">
    <source>
        <dbReference type="ARBA" id="ARBA00004651"/>
    </source>
</evidence>
<keyword evidence="6" id="KW-0406">Ion transport</keyword>
<evidence type="ECO:0000313" key="15">
    <source>
        <dbReference type="Proteomes" id="UP001642540"/>
    </source>
</evidence>
<evidence type="ECO:0000256" key="4">
    <source>
        <dbReference type="ARBA" id="ARBA00022692"/>
    </source>
</evidence>
<keyword evidence="2" id="KW-0813">Transport</keyword>
<comment type="caution">
    <text evidence="14">The sequence shown here is derived from an EMBL/GenBank/DDBJ whole genome shotgun (WGS) entry which is preliminary data.</text>
</comment>
<evidence type="ECO:0000313" key="14">
    <source>
        <dbReference type="EMBL" id="CAL8095307.1"/>
    </source>
</evidence>
<evidence type="ECO:0000256" key="3">
    <source>
        <dbReference type="ARBA" id="ARBA00022475"/>
    </source>
</evidence>
<reference evidence="14 15" key="1">
    <citation type="submission" date="2024-08" db="EMBL/GenBank/DDBJ databases">
        <authorList>
            <person name="Cucini C."/>
            <person name="Frati F."/>
        </authorList>
    </citation>
    <scope>NUCLEOTIDE SEQUENCE [LARGE SCALE GENOMIC DNA]</scope>
</reference>
<evidence type="ECO:0000256" key="9">
    <source>
        <dbReference type="ARBA" id="ARBA00023180"/>
    </source>
</evidence>
<evidence type="ECO:0000259" key="13">
    <source>
        <dbReference type="Pfam" id="PF10613"/>
    </source>
</evidence>
<comment type="subcellular location">
    <subcellularLocation>
        <location evidence="1">Cell membrane</location>
        <topology evidence="1">Multi-pass membrane protein</topology>
    </subcellularLocation>
</comment>
<evidence type="ECO:0000256" key="6">
    <source>
        <dbReference type="ARBA" id="ARBA00023065"/>
    </source>
</evidence>
<evidence type="ECO:0000256" key="8">
    <source>
        <dbReference type="ARBA" id="ARBA00023170"/>
    </source>
</evidence>
<name>A0ABP1QEA5_9HEXA</name>
<evidence type="ECO:0000256" key="11">
    <source>
        <dbReference type="ARBA" id="ARBA00023303"/>
    </source>
</evidence>
<dbReference type="PANTHER" id="PTHR42643">
    <property type="entry name" value="IONOTROPIC RECEPTOR 20A-RELATED"/>
    <property type="match status" value="1"/>
</dbReference>
<feature type="transmembrane region" description="Helical" evidence="12">
    <location>
        <begin position="561"/>
        <end position="582"/>
    </location>
</feature>
<keyword evidence="8" id="KW-0675">Receptor</keyword>
<keyword evidence="7 12" id="KW-0472">Membrane</keyword>
<keyword evidence="5 12" id="KW-1133">Transmembrane helix</keyword>
<keyword evidence="10" id="KW-1071">Ligand-gated ion channel</keyword>
<proteinExistence type="predicted"/>
<dbReference type="SUPFAM" id="SSF53850">
    <property type="entry name" value="Periplasmic binding protein-like II"/>
    <property type="match status" value="1"/>
</dbReference>
<dbReference type="EMBL" id="CAXLJM020000027">
    <property type="protein sequence ID" value="CAL8095307.1"/>
    <property type="molecule type" value="Genomic_DNA"/>
</dbReference>
<dbReference type="InterPro" id="IPR019594">
    <property type="entry name" value="Glu/Gly-bd"/>
</dbReference>
<dbReference type="Pfam" id="PF10613">
    <property type="entry name" value="Lig_chan-Glu_bd"/>
    <property type="match status" value="1"/>
</dbReference>
<evidence type="ECO:0000256" key="5">
    <source>
        <dbReference type="ARBA" id="ARBA00022989"/>
    </source>
</evidence>
<feature type="domain" description="Ionotropic glutamate receptor L-glutamate and glycine-binding" evidence="13">
    <location>
        <begin position="165"/>
        <end position="253"/>
    </location>
</feature>
<keyword evidence="3" id="KW-1003">Cell membrane</keyword>
<dbReference type="PANTHER" id="PTHR42643:SF35">
    <property type="entry name" value="IONOTROPIC RECEPTOR 68A, ISOFORM A"/>
    <property type="match status" value="1"/>
</dbReference>
<sequence length="657" mass="75155">MLAEAGNIESFDEEEIGHLKLPKFIESSDQVLYFSDFMADQTNNTSMISRNNIQANILKQSGILLQIGVENKTEQEPEALMHVYSICGYCGQPTKWQHRDLGHWQRNRTQFAKFFHVFDNFHKLSFNNTNLNIGYFNHPPHFSCYADDVTREGNGTSWIDQEIITSCEGVEWEMISQMGKSLDFSVTWTNLSDGSSQGSLGETSNISNMIAHFQDEKIDLAVGGISVTPQRVMYVDFSNVFANDPIVFVVQKKSDLFALGIWLAFNPEIWPLILLLIAIISFLFHIIINQYTLERPRPTNIKGKWALSTYLERHILQAARKPIHVAMFEALEITLQPLLGQPLSTTQITPRPRRLLKLLLTIWWFSCLIISTLYNTSLITSLINPISPKEAEALKDLLVFGYSFKPAGKQGAFFELIKTAMVDEDISDDQVTPPTVSSEEMNTVRLIKQISERLVGDGATPTSSIAYVIEESAVKGIKWYQKEIGFSQIKVIRERLFLTTYAWPVQRHAPFKQKIDTALGRLNAAGLILFWYDDGHKNKEPKSGKFRLRQKLSQINLNMQVLQGAFIFLLFGHGLGAVVLGVEHLTKRYTFRVFTKKQIIGFCKMVYFGIKKVYVRHFAAEHEDLQVRRQKNRMRFRGAVRTLATFKPRAHETTYMK</sequence>
<evidence type="ECO:0000256" key="2">
    <source>
        <dbReference type="ARBA" id="ARBA00022448"/>
    </source>
</evidence>
<evidence type="ECO:0000256" key="10">
    <source>
        <dbReference type="ARBA" id="ARBA00023286"/>
    </source>
</evidence>
<dbReference type="Gene3D" id="3.40.190.10">
    <property type="entry name" value="Periplasmic binding protein-like II"/>
    <property type="match status" value="1"/>
</dbReference>
<dbReference type="Gene3D" id="1.10.287.70">
    <property type="match status" value="1"/>
</dbReference>
<keyword evidence="15" id="KW-1185">Reference proteome</keyword>
<gene>
    <name evidence="14" type="ORF">ODALV1_LOCUS9041</name>
</gene>
<accession>A0ABP1QEA5</accession>
<feature type="transmembrane region" description="Helical" evidence="12">
    <location>
        <begin position="269"/>
        <end position="288"/>
    </location>
</feature>
<keyword evidence="9" id="KW-0325">Glycoprotein</keyword>
<dbReference type="Proteomes" id="UP001642540">
    <property type="component" value="Unassembled WGS sequence"/>
</dbReference>